<dbReference type="EMBL" id="JXLN01015381">
    <property type="protein sequence ID" value="KPM10544.1"/>
    <property type="molecule type" value="Genomic_DNA"/>
</dbReference>
<accession>A0A132AHS8</accession>
<proteinExistence type="predicted"/>
<dbReference type="Proteomes" id="UP000616769">
    <property type="component" value="Unassembled WGS sequence"/>
</dbReference>
<protein>
    <submittedName>
        <fullName evidence="1">Uncharacterized protein</fullName>
    </submittedName>
</protein>
<organism evidence="1 2">
    <name type="scientific">Sarcoptes scabiei</name>
    <name type="common">Itch mite</name>
    <name type="synonym">Acarus scabiei</name>
    <dbReference type="NCBI Taxonomy" id="52283"/>
    <lineage>
        <taxon>Eukaryota</taxon>
        <taxon>Metazoa</taxon>
        <taxon>Ecdysozoa</taxon>
        <taxon>Arthropoda</taxon>
        <taxon>Chelicerata</taxon>
        <taxon>Arachnida</taxon>
        <taxon>Acari</taxon>
        <taxon>Acariformes</taxon>
        <taxon>Sarcoptiformes</taxon>
        <taxon>Astigmata</taxon>
        <taxon>Psoroptidia</taxon>
        <taxon>Sarcoptoidea</taxon>
        <taxon>Sarcoptidae</taxon>
        <taxon>Sarcoptinae</taxon>
        <taxon>Sarcoptes</taxon>
    </lineage>
</organism>
<evidence type="ECO:0000313" key="1">
    <source>
        <dbReference type="EMBL" id="KPM10544.1"/>
    </source>
</evidence>
<name>A0A132AHS8_SARSC</name>
<gene>
    <name evidence="1" type="ORF">QR98_0091020</name>
</gene>
<sequence length="61" mass="7157">MNILNLIFFQRFSLFSLDFVIDGAIERNTSVALNSVTSLNDYNKYETKMKFSSQKFQPKKK</sequence>
<comment type="caution">
    <text evidence="1">The sequence shown here is derived from an EMBL/GenBank/DDBJ whole genome shotgun (WGS) entry which is preliminary data.</text>
</comment>
<reference evidence="1 2" key="1">
    <citation type="journal article" date="2015" name="Parasit. Vectors">
        <title>Draft genome of the scabies mite.</title>
        <authorList>
            <person name="Rider S.D.Jr."/>
            <person name="Morgan M.S."/>
            <person name="Arlian L.G."/>
        </authorList>
    </citation>
    <scope>NUCLEOTIDE SEQUENCE [LARGE SCALE GENOMIC DNA]</scope>
    <source>
        <strain evidence="1">Arlian Lab</strain>
    </source>
</reference>
<dbReference type="AlphaFoldDB" id="A0A132AHS8"/>
<dbReference type="VEuPathDB" id="VectorBase:SSCA009342"/>
<evidence type="ECO:0000313" key="2">
    <source>
        <dbReference type="Proteomes" id="UP000616769"/>
    </source>
</evidence>